<keyword evidence="2" id="KW-0732">Signal</keyword>
<dbReference type="AlphaFoldDB" id="A0A1F7I8C4"/>
<keyword evidence="1" id="KW-0175">Coiled coil</keyword>
<organism evidence="4 5">
    <name type="scientific">Candidatus Roizmanbacteria bacterium RIFCSPLOWO2_01_FULL_37_12</name>
    <dbReference type="NCBI Taxonomy" id="1802056"/>
    <lineage>
        <taxon>Bacteria</taxon>
        <taxon>Candidatus Roizmaniibacteriota</taxon>
    </lineage>
</organism>
<evidence type="ECO:0000256" key="1">
    <source>
        <dbReference type="SAM" id="Coils"/>
    </source>
</evidence>
<dbReference type="InterPro" id="IPR013693">
    <property type="entry name" value="SpoIID/LytB_N"/>
</dbReference>
<feature type="coiled-coil region" evidence="1">
    <location>
        <begin position="26"/>
        <end position="88"/>
    </location>
</feature>
<feature type="signal peptide" evidence="2">
    <location>
        <begin position="1"/>
        <end position="23"/>
    </location>
</feature>
<accession>A0A1F7I8C4</accession>
<comment type="caution">
    <text evidence="4">The sequence shown here is derived from an EMBL/GenBank/DDBJ whole genome shotgun (WGS) entry which is preliminary data.</text>
</comment>
<dbReference type="STRING" id="1802056.A2954_02380"/>
<feature type="chain" id="PRO_5009529319" description="Sporulation stage II protein D amidase enhancer LytB N-terminal domain-containing protein" evidence="2">
    <location>
        <begin position="24"/>
        <end position="573"/>
    </location>
</feature>
<evidence type="ECO:0000256" key="2">
    <source>
        <dbReference type="SAM" id="SignalP"/>
    </source>
</evidence>
<dbReference type="Proteomes" id="UP000177698">
    <property type="component" value="Unassembled WGS sequence"/>
</dbReference>
<protein>
    <recommendedName>
        <fullName evidence="3">Sporulation stage II protein D amidase enhancer LytB N-terminal domain-containing protein</fullName>
    </recommendedName>
</protein>
<gene>
    <name evidence="4" type="ORF">A2954_02380</name>
</gene>
<proteinExistence type="predicted"/>
<sequence>MRRFIFLFLLGFFLLTHAPFVKADELDDVTHQLENLKKIFNDIKKATDTNEATLDNLKKQLGQILLKVEDLGLEINKKENEVKQGEKVLTYQKNLLNERARSYYKNIAKSTQSLINFLAAENLSTSLKNFTYQKSLVDEDRKTIIKVVLYIKNLEDKKISLQSERERLAALKTDIDKQSKFLEGEVVTARKYQGELLQKIAALSAQQQQLIAQKLASLNIPRSAGTAASACVDDRDKDPGFSPRLAFFTYGVPNRVGMNQYGAYGRAKAGQDYQTILRAYYNFDEFKDVDVNTQIRVDGHGSFNLEDYVKRIYEVPNSWGDNGGMEALKAQAVAARSYVLAYTNNGSGSICDSQSCQVFQDGEKGGNWNVAVEATRGKVMAQGGSAIKSWYSSTHGGYVFSSGEIGWSSTSWTKHANDFVGSVGSFADLHNNAYDKESAWFYCDWGSRSEYNKTAWLKPQEIADIVNVILLAKRDSGVIEHLYQTDKSNPAGVDTWDTERVKSELRSRGGSAYNSITDVAVSVDFGGGRTTSVNFSGDAGSTSFDAREFKDWFNLRAPANIQIVGPLYNVEKR</sequence>
<dbReference type="Gene3D" id="6.10.250.3150">
    <property type="match status" value="1"/>
</dbReference>
<name>A0A1F7I8C4_9BACT</name>
<evidence type="ECO:0000259" key="3">
    <source>
        <dbReference type="Pfam" id="PF08486"/>
    </source>
</evidence>
<reference evidence="4 5" key="1">
    <citation type="journal article" date="2016" name="Nat. Commun.">
        <title>Thousands of microbial genomes shed light on interconnected biogeochemical processes in an aquifer system.</title>
        <authorList>
            <person name="Anantharaman K."/>
            <person name="Brown C.T."/>
            <person name="Hug L.A."/>
            <person name="Sharon I."/>
            <person name="Castelle C.J."/>
            <person name="Probst A.J."/>
            <person name="Thomas B.C."/>
            <person name="Singh A."/>
            <person name="Wilkins M.J."/>
            <person name="Karaoz U."/>
            <person name="Brodie E.L."/>
            <person name="Williams K.H."/>
            <person name="Hubbard S.S."/>
            <person name="Banfield J.F."/>
        </authorList>
    </citation>
    <scope>NUCLEOTIDE SEQUENCE [LARGE SCALE GENOMIC DNA]</scope>
</reference>
<evidence type="ECO:0000313" key="5">
    <source>
        <dbReference type="Proteomes" id="UP000177698"/>
    </source>
</evidence>
<evidence type="ECO:0000313" key="4">
    <source>
        <dbReference type="EMBL" id="OGK39614.1"/>
    </source>
</evidence>
<dbReference type="EMBL" id="MGAG01000039">
    <property type="protein sequence ID" value="OGK39614.1"/>
    <property type="molecule type" value="Genomic_DNA"/>
</dbReference>
<dbReference type="Pfam" id="PF08486">
    <property type="entry name" value="SpoIID"/>
    <property type="match status" value="1"/>
</dbReference>
<feature type="domain" description="Sporulation stage II protein D amidase enhancer LytB N-terminal" evidence="3">
    <location>
        <begin position="303"/>
        <end position="380"/>
    </location>
</feature>